<dbReference type="PANTHER" id="PTHR11005">
    <property type="entry name" value="LYSOSOMAL ACID LIPASE-RELATED"/>
    <property type="match status" value="1"/>
</dbReference>
<proteinExistence type="predicted"/>
<evidence type="ECO:0000256" key="1">
    <source>
        <dbReference type="ARBA" id="ARBA00022963"/>
    </source>
</evidence>
<dbReference type="Pfam" id="PF00561">
    <property type="entry name" value="Abhydrolase_1"/>
    <property type="match status" value="1"/>
</dbReference>
<evidence type="ECO:0000313" key="4">
    <source>
        <dbReference type="EMBL" id="KAK9505162.1"/>
    </source>
</evidence>
<dbReference type="Proteomes" id="UP001461498">
    <property type="component" value="Unassembled WGS sequence"/>
</dbReference>
<evidence type="ECO:0000313" key="5">
    <source>
        <dbReference type="Proteomes" id="UP001461498"/>
    </source>
</evidence>
<dbReference type="EMBL" id="JAPXFL010000006">
    <property type="protein sequence ID" value="KAK9505162.1"/>
    <property type="molecule type" value="Genomic_DNA"/>
</dbReference>
<keyword evidence="1" id="KW-0442">Lipid degradation</keyword>
<gene>
    <name evidence="4" type="ORF">O3M35_009276</name>
</gene>
<name>A0AAW1D3L6_9HEMI</name>
<feature type="domain" description="AB hydrolase-1" evidence="3">
    <location>
        <begin position="12"/>
        <end position="169"/>
    </location>
</feature>
<dbReference type="GO" id="GO:0016042">
    <property type="term" value="P:lipid catabolic process"/>
    <property type="evidence" value="ECO:0007669"/>
    <property type="project" value="UniProtKB-KW"/>
</dbReference>
<organism evidence="4 5">
    <name type="scientific">Rhynocoris fuscipes</name>
    <dbReference type="NCBI Taxonomy" id="488301"/>
    <lineage>
        <taxon>Eukaryota</taxon>
        <taxon>Metazoa</taxon>
        <taxon>Ecdysozoa</taxon>
        <taxon>Arthropoda</taxon>
        <taxon>Hexapoda</taxon>
        <taxon>Insecta</taxon>
        <taxon>Pterygota</taxon>
        <taxon>Neoptera</taxon>
        <taxon>Paraneoptera</taxon>
        <taxon>Hemiptera</taxon>
        <taxon>Heteroptera</taxon>
        <taxon>Panheteroptera</taxon>
        <taxon>Cimicomorpha</taxon>
        <taxon>Reduviidae</taxon>
        <taxon>Harpactorinae</taxon>
        <taxon>Harpactorini</taxon>
        <taxon>Rhynocoris</taxon>
    </lineage>
</organism>
<dbReference type="AlphaFoldDB" id="A0AAW1D3L6"/>
<keyword evidence="5" id="KW-1185">Reference proteome</keyword>
<keyword evidence="2" id="KW-0443">Lipid metabolism</keyword>
<reference evidence="4 5" key="1">
    <citation type="submission" date="2022-12" db="EMBL/GenBank/DDBJ databases">
        <title>Chromosome-level genome assembly of true bugs.</title>
        <authorList>
            <person name="Ma L."/>
            <person name="Li H."/>
        </authorList>
    </citation>
    <scope>NUCLEOTIDE SEQUENCE [LARGE SCALE GENOMIC DNA]</scope>
    <source>
        <strain evidence="4">Lab_2022b</strain>
    </source>
</reference>
<dbReference type="InterPro" id="IPR029058">
    <property type="entry name" value="AB_hydrolase_fold"/>
</dbReference>
<protein>
    <recommendedName>
        <fullName evidence="3">AB hydrolase-1 domain-containing protein</fullName>
    </recommendedName>
</protein>
<evidence type="ECO:0000259" key="3">
    <source>
        <dbReference type="Pfam" id="PF00561"/>
    </source>
</evidence>
<comment type="caution">
    <text evidence="4">The sequence shown here is derived from an EMBL/GenBank/DDBJ whole genome shotgun (WGS) entry which is preliminary data.</text>
</comment>
<dbReference type="SUPFAM" id="SSF53474">
    <property type="entry name" value="alpha/beta-Hydrolases"/>
    <property type="match status" value="1"/>
</dbReference>
<sequence>MHHIVSDIPGGPPVIFQHGFVSASDTILSQGRNVGLGFLLAQAGYDVWLPDLRGGWYSHEHLKYKTTDPKFWDFTFHEMGYYDVPAAIDKILDVTGYKQVFFIGHSMGCTVFFVMASLRPEYDRKVRAAVMLAPVAYTPTLQELKSKSFRSFLQEAEPFYNYVIGRSVYELFPRGYQSISIVRALCSPSPIQNLCFDIVALGFGENRRNLNRVCTLKFFFFIVRKIYTCATRVL</sequence>
<evidence type="ECO:0000256" key="2">
    <source>
        <dbReference type="ARBA" id="ARBA00023098"/>
    </source>
</evidence>
<dbReference type="Gene3D" id="3.40.50.1820">
    <property type="entry name" value="alpha/beta hydrolase"/>
    <property type="match status" value="1"/>
</dbReference>
<accession>A0AAW1D3L6</accession>
<dbReference type="InterPro" id="IPR000073">
    <property type="entry name" value="AB_hydrolase_1"/>
</dbReference>